<gene>
    <name evidence="2" type="ORF">MMEN_LOCUS18388</name>
</gene>
<protein>
    <submittedName>
        <fullName evidence="2">(Atlantic silverside) hypothetical protein</fullName>
    </submittedName>
</protein>
<feature type="chain" id="PRO_5035793871" evidence="1">
    <location>
        <begin position="25"/>
        <end position="337"/>
    </location>
</feature>
<organism evidence="2 3">
    <name type="scientific">Menidia menidia</name>
    <name type="common">Atlantic silverside</name>
    <dbReference type="NCBI Taxonomy" id="238744"/>
    <lineage>
        <taxon>Eukaryota</taxon>
        <taxon>Metazoa</taxon>
        <taxon>Chordata</taxon>
        <taxon>Craniata</taxon>
        <taxon>Vertebrata</taxon>
        <taxon>Euteleostomi</taxon>
        <taxon>Actinopterygii</taxon>
        <taxon>Neopterygii</taxon>
        <taxon>Teleostei</taxon>
        <taxon>Neoteleostei</taxon>
        <taxon>Acanthomorphata</taxon>
        <taxon>Ovalentaria</taxon>
        <taxon>Atherinomorphae</taxon>
        <taxon>Atheriniformes</taxon>
        <taxon>Atherinopsidae</taxon>
        <taxon>Menidiinae</taxon>
        <taxon>Menidia</taxon>
    </lineage>
</organism>
<reference evidence="2" key="1">
    <citation type="submission" date="2021-05" db="EMBL/GenBank/DDBJ databases">
        <authorList>
            <person name="Tigano A."/>
        </authorList>
    </citation>
    <scope>NUCLEOTIDE SEQUENCE</scope>
</reference>
<name>A0A8S4BN69_9TELE</name>
<comment type="caution">
    <text evidence="2">The sequence shown here is derived from an EMBL/GenBank/DDBJ whole genome shotgun (WGS) entry which is preliminary data.</text>
</comment>
<dbReference type="AlphaFoldDB" id="A0A8S4BN69"/>
<dbReference type="OrthoDB" id="8942424at2759"/>
<feature type="signal peptide" evidence="1">
    <location>
        <begin position="1"/>
        <end position="24"/>
    </location>
</feature>
<sequence>MITRETNMHLKAVIFALSLSATLAYPLHSDTRETTWELSKGNQAHEKTDHTKDVHKIYKSIIDSNGLYTQDDNSKYPVAEEMQRKLAMESERLRVRLRQELAELRDRLSPSPDHLSAIVASIRERLTPLTEQLQSSLSSRTQDLCSHLNFYLQGVETAEAQADPSPALYQEASHWITQSLEHRSLQLTNIINDFHSIAGREIEQLKETIAHEGEAPESKVWQDVSSLLRQEVSSLQEQAQQRVGLLKAHLTAQLESDQPRMAQATGHVEQFCQNAASQSQLLRAQVDRLFMSVEEKVHGATGLFLPSSLSMQQEGSLREDFSVKLSALIQDILHSVQ</sequence>
<evidence type="ECO:0000256" key="1">
    <source>
        <dbReference type="SAM" id="SignalP"/>
    </source>
</evidence>
<proteinExistence type="predicted"/>
<dbReference type="EMBL" id="CAJRST010037777">
    <property type="protein sequence ID" value="CAG6003317.1"/>
    <property type="molecule type" value="Genomic_DNA"/>
</dbReference>
<dbReference type="Gene3D" id="1.20.120.20">
    <property type="entry name" value="Apolipoprotein"/>
    <property type="match status" value="1"/>
</dbReference>
<dbReference type="SUPFAM" id="SSF58113">
    <property type="entry name" value="Apolipoprotein A-I"/>
    <property type="match status" value="1"/>
</dbReference>
<evidence type="ECO:0000313" key="3">
    <source>
        <dbReference type="Proteomes" id="UP000677803"/>
    </source>
</evidence>
<evidence type="ECO:0000313" key="2">
    <source>
        <dbReference type="EMBL" id="CAG6003317.1"/>
    </source>
</evidence>
<keyword evidence="1" id="KW-0732">Signal</keyword>
<accession>A0A8S4BN69</accession>
<keyword evidence="3" id="KW-1185">Reference proteome</keyword>
<dbReference type="Proteomes" id="UP000677803">
    <property type="component" value="Unassembled WGS sequence"/>
</dbReference>